<evidence type="ECO:0000256" key="3">
    <source>
        <dbReference type="SAM" id="Coils"/>
    </source>
</evidence>
<dbReference type="InterPro" id="IPR007940">
    <property type="entry name" value="SH3BP5"/>
</dbReference>
<evidence type="ECO:0000313" key="5">
    <source>
        <dbReference type="Proteomes" id="UP000887565"/>
    </source>
</evidence>
<dbReference type="WBParaSite" id="nRc.2.0.1.t20795-RA">
    <property type="protein sequence ID" value="nRc.2.0.1.t20795-RA"/>
    <property type="gene ID" value="nRc.2.0.1.g20795"/>
</dbReference>
<reference evidence="6" key="1">
    <citation type="submission" date="2022-11" db="UniProtKB">
        <authorList>
            <consortium name="WormBaseParasite"/>
        </authorList>
    </citation>
    <scope>IDENTIFICATION</scope>
</reference>
<evidence type="ECO:0000313" key="6">
    <source>
        <dbReference type="WBParaSite" id="nRc.2.0.1.t20795-RA"/>
    </source>
</evidence>
<evidence type="ECO:0000256" key="4">
    <source>
        <dbReference type="SAM" id="MobiDB-lite"/>
    </source>
</evidence>
<dbReference type="AlphaFoldDB" id="A0A915J312"/>
<dbReference type="GO" id="GO:0035556">
    <property type="term" value="P:intracellular signal transduction"/>
    <property type="evidence" value="ECO:0007669"/>
    <property type="project" value="InterPro"/>
</dbReference>
<feature type="compositionally biased region" description="Basic and acidic residues" evidence="4">
    <location>
        <begin position="339"/>
        <end position="350"/>
    </location>
</feature>
<dbReference type="Proteomes" id="UP000887565">
    <property type="component" value="Unplaced"/>
</dbReference>
<evidence type="ECO:0000256" key="1">
    <source>
        <dbReference type="ARBA" id="ARBA00007796"/>
    </source>
</evidence>
<name>A0A915J312_ROMCU</name>
<sequence length="550" mass="61491">MASVRSNPICLTSIESPSSLPINIKSPISSEKSRSHCNDDEDLAVHDASDFKKGGLSPSSSAQSLSPKSACDLNRVHEELEKLNIATDVINKLELQLDEARAAFREIQSSWSQRLEQLGKKLGSCIEKSRPYYEARLKVQYAQQEAQRAALRFERANSMHAVAKQQVALTQESLDRQGAKNVDPACLEVLNHHVQRVNEAEIERLKSEQEHQGISRMVSEATSMLLSLEQELRRNIRKSKPYFDARYTTRVNSHSVQFFVDFTKVLEKQKELILRLEAEIRQKKADYNTSLRNLETISEQIHEQRQTHSRKSSAGVENLKSSERHHQEDNVSMPPSDPEDSKAPKTKNEDSNFVATDRGRAPRGLSVTGLKSGGVILLAQELSAYDWLQEDVRRQAFALPQFFAADDLDVRYQTAPEGVKPFPSPPETPVSESDCPDNVSYGRRRSRSESLSSSSTGEPVTKNIPNYTSSINGSSKTKRMQNLLNTLPSTPSSLDPNPSIIRHSKSESPVYDKSESSSLASLEPIVTVIDDCNVALALQEPNLMIEHLSQ</sequence>
<dbReference type="PANTHER" id="PTHR19423">
    <property type="entry name" value="SH3 DOMAIN-BINDING PROTEIN 5"/>
    <property type="match status" value="1"/>
</dbReference>
<dbReference type="GO" id="GO:0004860">
    <property type="term" value="F:protein kinase inhibitor activity"/>
    <property type="evidence" value="ECO:0007669"/>
    <property type="project" value="TreeGrafter"/>
</dbReference>
<feature type="coiled-coil region" evidence="3">
    <location>
        <begin position="83"/>
        <end position="110"/>
    </location>
</feature>
<accession>A0A915J312</accession>
<keyword evidence="2 3" id="KW-0175">Coiled coil</keyword>
<comment type="similarity">
    <text evidence="1">Belongs to the SH3BP5 family.</text>
</comment>
<feature type="compositionally biased region" description="Basic and acidic residues" evidence="4">
    <location>
        <begin position="504"/>
        <end position="515"/>
    </location>
</feature>
<protein>
    <submittedName>
        <fullName evidence="6">SH3 domain-binding protein 5-like protein</fullName>
    </submittedName>
</protein>
<feature type="compositionally biased region" description="Low complexity" evidence="4">
    <location>
        <begin position="482"/>
        <end position="499"/>
    </location>
</feature>
<proteinExistence type="inferred from homology"/>
<feature type="region of interest" description="Disordered" evidence="4">
    <location>
        <begin position="300"/>
        <end position="367"/>
    </location>
</feature>
<feature type="compositionally biased region" description="Polar residues" evidence="4">
    <location>
        <begin position="463"/>
        <end position="475"/>
    </location>
</feature>
<feature type="compositionally biased region" description="Basic and acidic residues" evidence="4">
    <location>
        <begin position="320"/>
        <end position="329"/>
    </location>
</feature>
<keyword evidence="5" id="KW-1185">Reference proteome</keyword>
<organism evidence="5 6">
    <name type="scientific">Romanomermis culicivorax</name>
    <name type="common">Nematode worm</name>
    <dbReference type="NCBI Taxonomy" id="13658"/>
    <lineage>
        <taxon>Eukaryota</taxon>
        <taxon>Metazoa</taxon>
        <taxon>Ecdysozoa</taxon>
        <taxon>Nematoda</taxon>
        <taxon>Enoplea</taxon>
        <taxon>Dorylaimia</taxon>
        <taxon>Mermithida</taxon>
        <taxon>Mermithoidea</taxon>
        <taxon>Mermithidae</taxon>
        <taxon>Romanomermis</taxon>
    </lineage>
</organism>
<dbReference type="Pfam" id="PF05276">
    <property type="entry name" value="SH3BP5"/>
    <property type="match status" value="1"/>
</dbReference>
<evidence type="ECO:0000256" key="2">
    <source>
        <dbReference type="ARBA" id="ARBA00023054"/>
    </source>
</evidence>
<dbReference type="GO" id="GO:0005737">
    <property type="term" value="C:cytoplasm"/>
    <property type="evidence" value="ECO:0007669"/>
    <property type="project" value="TreeGrafter"/>
</dbReference>
<feature type="region of interest" description="Disordered" evidence="4">
    <location>
        <begin position="415"/>
        <end position="517"/>
    </location>
</feature>
<feature type="region of interest" description="Disordered" evidence="4">
    <location>
        <begin position="49"/>
        <end position="68"/>
    </location>
</feature>
<dbReference type="PANTHER" id="PTHR19423:SF1">
    <property type="entry name" value="SH3 DOMAIN-BINDING PROTEIN 5"/>
    <property type="match status" value="1"/>
</dbReference>
<feature type="compositionally biased region" description="Low complexity" evidence="4">
    <location>
        <begin position="54"/>
        <end position="68"/>
    </location>
</feature>